<dbReference type="Proteomes" id="UP000245699">
    <property type="component" value="Unassembled WGS sequence"/>
</dbReference>
<proteinExistence type="predicted"/>
<keyword evidence="2" id="KW-0812">Transmembrane</keyword>
<accession>A0A2T9Z3W1</accession>
<dbReference type="OrthoDB" id="18139at2759"/>
<dbReference type="PANTHER" id="PTHR28112:SF1">
    <property type="entry name" value="SRP-INDEPENDENT TARGETING PROTEIN 3"/>
    <property type="match status" value="1"/>
</dbReference>
<dbReference type="EMBL" id="MBFT01000045">
    <property type="protein sequence ID" value="PVU99285.1"/>
    <property type="molecule type" value="Genomic_DNA"/>
</dbReference>
<dbReference type="STRING" id="61424.A0A2T9Z3W1"/>
<dbReference type="GO" id="GO:0005783">
    <property type="term" value="C:endoplasmic reticulum"/>
    <property type="evidence" value="ECO:0007669"/>
    <property type="project" value="InterPro"/>
</dbReference>
<keyword evidence="4" id="KW-1185">Reference proteome</keyword>
<reference evidence="3 4" key="1">
    <citation type="journal article" date="2018" name="MBio">
        <title>Comparative Genomics Reveals the Core Gene Toolbox for the Fungus-Insect Symbiosis.</title>
        <authorList>
            <person name="Wang Y."/>
            <person name="Stata M."/>
            <person name="Wang W."/>
            <person name="Stajich J.E."/>
            <person name="White M.M."/>
            <person name="Moncalvo J.M."/>
        </authorList>
    </citation>
    <scope>NUCLEOTIDE SEQUENCE [LARGE SCALE GENOMIC DNA]</scope>
    <source>
        <strain evidence="3 4">AUS-77-4</strain>
    </source>
</reference>
<evidence type="ECO:0000256" key="2">
    <source>
        <dbReference type="SAM" id="Phobius"/>
    </source>
</evidence>
<keyword evidence="2" id="KW-1133">Transmembrane helix</keyword>
<dbReference type="GO" id="GO:0045047">
    <property type="term" value="P:protein targeting to ER"/>
    <property type="evidence" value="ECO:0007669"/>
    <property type="project" value="InterPro"/>
</dbReference>
<keyword evidence="2" id="KW-0472">Membrane</keyword>
<dbReference type="GO" id="GO:0005739">
    <property type="term" value="C:mitochondrion"/>
    <property type="evidence" value="ECO:0007669"/>
    <property type="project" value="TreeGrafter"/>
</dbReference>
<evidence type="ECO:0000313" key="3">
    <source>
        <dbReference type="EMBL" id="PVU99285.1"/>
    </source>
</evidence>
<feature type="compositionally biased region" description="Basic and acidic residues" evidence="1">
    <location>
        <begin position="181"/>
        <end position="200"/>
    </location>
</feature>
<comment type="caution">
    <text evidence="3">The sequence shown here is derived from an EMBL/GenBank/DDBJ whole genome shotgun (WGS) entry which is preliminary data.</text>
</comment>
<dbReference type="PANTHER" id="PTHR28112">
    <property type="entry name" value="SRP-INDEPENDENT TARGETING PROTEIN 3"/>
    <property type="match status" value="1"/>
</dbReference>
<name>A0A2T9Z3W1_9FUNG</name>
<feature type="transmembrane region" description="Helical" evidence="2">
    <location>
        <begin position="35"/>
        <end position="53"/>
    </location>
</feature>
<dbReference type="AlphaFoldDB" id="A0A2T9Z3W1"/>
<feature type="region of interest" description="Disordered" evidence="1">
    <location>
        <begin position="165"/>
        <end position="200"/>
    </location>
</feature>
<feature type="compositionally biased region" description="Low complexity" evidence="1">
    <location>
        <begin position="167"/>
        <end position="180"/>
    </location>
</feature>
<sequence length="200" mass="22253">MNLIVDQILQMAIVFGSIRGATYLKIDAPENLNQLRLIFATATIAYYSFCLIIRQIVNGKNDPTVLEYEEPVNGQEEPNFVKTTVGKYDQDQIFTMIKGSATSTAIILVLHLWFKISQPLIIQSVLPLFTLLRSPLFGIHILGMSTTGSFARPWVNRSAFGNALNQPTPVTAETEPVPAAKEVKDAKESKETKKPKSEKQ</sequence>
<dbReference type="InterPro" id="IPR012098">
    <property type="entry name" value="SND3_fun"/>
</dbReference>
<protein>
    <recommendedName>
        <fullName evidence="5">Inorganic phosphate transporter</fullName>
    </recommendedName>
</protein>
<evidence type="ECO:0000313" key="4">
    <source>
        <dbReference type="Proteomes" id="UP000245699"/>
    </source>
</evidence>
<organism evidence="3 4">
    <name type="scientific">Furculomyces boomerangus</name>
    <dbReference type="NCBI Taxonomy" id="61424"/>
    <lineage>
        <taxon>Eukaryota</taxon>
        <taxon>Fungi</taxon>
        <taxon>Fungi incertae sedis</taxon>
        <taxon>Zoopagomycota</taxon>
        <taxon>Kickxellomycotina</taxon>
        <taxon>Harpellomycetes</taxon>
        <taxon>Harpellales</taxon>
        <taxon>Harpellaceae</taxon>
        <taxon>Furculomyces</taxon>
    </lineage>
</organism>
<dbReference type="Pfam" id="PF10032">
    <property type="entry name" value="Pho88"/>
    <property type="match status" value="1"/>
</dbReference>
<gene>
    <name evidence="3" type="ORF">BB559_000845</name>
</gene>
<evidence type="ECO:0000256" key="1">
    <source>
        <dbReference type="SAM" id="MobiDB-lite"/>
    </source>
</evidence>
<evidence type="ECO:0008006" key="5">
    <source>
        <dbReference type="Google" id="ProtNLM"/>
    </source>
</evidence>
<feature type="transmembrane region" description="Helical" evidence="2">
    <location>
        <begin position="93"/>
        <end position="114"/>
    </location>
</feature>